<keyword evidence="1" id="KW-0472">Membrane</keyword>
<sequence>MNKLYKRFSQIYLSVTSSIALWPSVIALGFLLLGFFTLYFERTFSAVYLEKNFLFPLNSEPENARLVLNTIASGTISLMVFSFSMVMIVLSQATSNLTPRVIPGLISDKMNQLVLGVYIGTILYTLIIILSFKPGEDNNSVPMLGILVAVVLSIICIGLFVFFIHSISRAIKPDTILTRIYTQTKDALQKEVQKTKENEVLKNQKEPLHWIELPSKEGGYLRQIELEALNKIAKREDLMIEVPIQIGKFVVPGLPFLRLNKDLQGNDTLRDEIQDCFIFSLEEVVASNFENGLRQISEVAVKALSPGINDPGTALSAIDFLTLLFLQRMQSITANCLLDEHQQLRIIKRPTPLNELLYRFLTPIRTYGTADVMVVRKLLMCLQHLFYADKEARQHTAIFIKQVNVIRDDADQNIKNPEDRHEINLVLAGIQENISSPETCIKLLP</sequence>
<evidence type="ECO:0000313" key="3">
    <source>
        <dbReference type="Proteomes" id="UP000061382"/>
    </source>
</evidence>
<dbReference type="OrthoDB" id="2955631at2"/>
<accession>A0A0P0CMR5</accession>
<feature type="transmembrane region" description="Helical" evidence="1">
    <location>
        <begin position="144"/>
        <end position="164"/>
    </location>
</feature>
<protein>
    <recommendedName>
        <fullName evidence="4">DUF2254 domain-containing protein</fullName>
    </recommendedName>
</protein>
<dbReference type="PATRIC" id="fig|512763.3.peg.890"/>
<evidence type="ECO:0000313" key="2">
    <source>
        <dbReference type="EMBL" id="ALI98301.1"/>
    </source>
</evidence>
<keyword evidence="1" id="KW-1133">Transmembrane helix</keyword>
<dbReference type="InterPro" id="IPR018723">
    <property type="entry name" value="DUF2254_membrane"/>
</dbReference>
<dbReference type="STRING" id="512763.DC20_04010"/>
<gene>
    <name evidence="2" type="ORF">DC20_04010</name>
</gene>
<dbReference type="AlphaFoldDB" id="A0A0P0CMR5"/>
<keyword evidence="3" id="KW-1185">Reference proteome</keyword>
<feature type="transmembrane region" description="Helical" evidence="1">
    <location>
        <begin position="112"/>
        <end position="132"/>
    </location>
</feature>
<dbReference type="EMBL" id="CP012643">
    <property type="protein sequence ID" value="ALI98301.1"/>
    <property type="molecule type" value="Genomic_DNA"/>
</dbReference>
<dbReference type="RefSeq" id="WP_062542659.1">
    <property type="nucleotide sequence ID" value="NZ_CP012643.1"/>
</dbReference>
<reference evidence="2 3" key="1">
    <citation type="submission" date="2015-08" db="EMBL/GenBank/DDBJ databases">
        <title>Complete genome sequence of Rufibacter tibetensis strain 1351t, a radiation-resistant bacterium from tibet plateau.</title>
        <authorList>
            <person name="Dai J."/>
        </authorList>
    </citation>
    <scope>NUCLEOTIDE SEQUENCE [LARGE SCALE GENOMIC DNA]</scope>
    <source>
        <strain evidence="2 3">1351</strain>
    </source>
</reference>
<evidence type="ECO:0000256" key="1">
    <source>
        <dbReference type="SAM" id="Phobius"/>
    </source>
</evidence>
<organism evidence="2 3">
    <name type="scientific">Rufibacter tibetensis</name>
    <dbReference type="NCBI Taxonomy" id="512763"/>
    <lineage>
        <taxon>Bacteria</taxon>
        <taxon>Pseudomonadati</taxon>
        <taxon>Bacteroidota</taxon>
        <taxon>Cytophagia</taxon>
        <taxon>Cytophagales</taxon>
        <taxon>Hymenobacteraceae</taxon>
        <taxon>Rufibacter</taxon>
    </lineage>
</organism>
<feature type="transmembrane region" description="Helical" evidence="1">
    <location>
        <begin position="12"/>
        <end position="40"/>
    </location>
</feature>
<keyword evidence="1" id="KW-0812">Transmembrane</keyword>
<proteinExistence type="predicted"/>
<dbReference type="Pfam" id="PF10011">
    <property type="entry name" value="DUF2254"/>
    <property type="match status" value="1"/>
</dbReference>
<dbReference type="Proteomes" id="UP000061382">
    <property type="component" value="Chromosome"/>
</dbReference>
<feature type="transmembrane region" description="Helical" evidence="1">
    <location>
        <begin position="66"/>
        <end position="91"/>
    </location>
</feature>
<name>A0A0P0CMR5_9BACT</name>
<dbReference type="KEGG" id="rti:DC20_04010"/>
<evidence type="ECO:0008006" key="4">
    <source>
        <dbReference type="Google" id="ProtNLM"/>
    </source>
</evidence>